<evidence type="ECO:0000256" key="5">
    <source>
        <dbReference type="SAM" id="SignalP"/>
    </source>
</evidence>
<dbReference type="Proteomes" id="UP000694890">
    <property type="component" value="Unplaced"/>
</dbReference>
<gene>
    <name evidence="8" type="primary">LOC108873903</name>
</gene>
<dbReference type="GO" id="GO:0009897">
    <property type="term" value="C:external side of plasma membrane"/>
    <property type="evidence" value="ECO:0007669"/>
    <property type="project" value="TreeGrafter"/>
</dbReference>
<evidence type="ECO:0000256" key="2">
    <source>
        <dbReference type="ARBA" id="ARBA00023136"/>
    </source>
</evidence>
<dbReference type="AlphaFoldDB" id="A0AAJ7PCP9"/>
<feature type="domain" description="Ig-like" evidence="6">
    <location>
        <begin position="409"/>
        <end position="521"/>
    </location>
</feature>
<keyword evidence="5" id="KW-0732">Signal</keyword>
<dbReference type="CDD" id="cd00096">
    <property type="entry name" value="Ig"/>
    <property type="match status" value="1"/>
</dbReference>
<dbReference type="SUPFAM" id="SSF48726">
    <property type="entry name" value="Immunoglobulin"/>
    <property type="match status" value="4"/>
</dbReference>
<reference evidence="8" key="1">
    <citation type="submission" date="2025-08" db="UniProtKB">
        <authorList>
            <consortium name="RefSeq"/>
        </authorList>
    </citation>
    <scope>IDENTIFICATION</scope>
    <source>
        <tissue evidence="8">Brain</tissue>
    </source>
</reference>
<dbReference type="PANTHER" id="PTHR24100:SF151">
    <property type="entry name" value="ICOS LIGAND"/>
    <property type="match status" value="1"/>
</dbReference>
<dbReference type="RefSeq" id="XP_018517771.2">
    <property type="nucleotide sequence ID" value="XM_018662255.2"/>
</dbReference>
<dbReference type="InterPro" id="IPR013783">
    <property type="entry name" value="Ig-like_fold"/>
</dbReference>
<evidence type="ECO:0000256" key="3">
    <source>
        <dbReference type="ARBA" id="ARBA00023319"/>
    </source>
</evidence>
<dbReference type="Gene3D" id="2.60.40.10">
    <property type="entry name" value="Immunoglobulins"/>
    <property type="match status" value="4"/>
</dbReference>
<dbReference type="InterPro" id="IPR007110">
    <property type="entry name" value="Ig-like_dom"/>
</dbReference>
<dbReference type="InterPro" id="IPR050504">
    <property type="entry name" value="IgSF_BTN/MOG"/>
</dbReference>
<dbReference type="InterPro" id="IPR013106">
    <property type="entry name" value="Ig_V-set"/>
</dbReference>
<feature type="domain" description="Ig-like" evidence="6">
    <location>
        <begin position="251"/>
        <end position="338"/>
    </location>
</feature>
<comment type="subcellular location">
    <subcellularLocation>
        <location evidence="1">Membrane</location>
    </subcellularLocation>
</comment>
<feature type="signal peptide" evidence="5">
    <location>
        <begin position="1"/>
        <end position="30"/>
    </location>
</feature>
<dbReference type="KEGG" id="lcf:108873903"/>
<organism evidence="7 8">
    <name type="scientific">Lates calcarifer</name>
    <name type="common">Barramundi</name>
    <name type="synonym">Holocentrus calcarifer</name>
    <dbReference type="NCBI Taxonomy" id="8187"/>
    <lineage>
        <taxon>Eukaryota</taxon>
        <taxon>Metazoa</taxon>
        <taxon>Chordata</taxon>
        <taxon>Craniata</taxon>
        <taxon>Vertebrata</taxon>
        <taxon>Euteleostomi</taxon>
        <taxon>Actinopterygii</taxon>
        <taxon>Neopterygii</taxon>
        <taxon>Teleostei</taxon>
        <taxon>Neoteleostei</taxon>
        <taxon>Acanthomorphata</taxon>
        <taxon>Carangaria</taxon>
        <taxon>Carangaria incertae sedis</taxon>
        <taxon>Centropomidae</taxon>
        <taxon>Lates</taxon>
    </lineage>
</organism>
<dbReference type="Pfam" id="PF22705">
    <property type="entry name" value="C2-set_3"/>
    <property type="match status" value="2"/>
</dbReference>
<feature type="domain" description="Ig-like" evidence="6">
    <location>
        <begin position="35"/>
        <end position="136"/>
    </location>
</feature>
<dbReference type="Pfam" id="PF07686">
    <property type="entry name" value="V-set"/>
    <property type="match status" value="2"/>
</dbReference>
<dbReference type="PROSITE" id="PS50835">
    <property type="entry name" value="IG_LIKE"/>
    <property type="match status" value="4"/>
</dbReference>
<keyword evidence="2 4" id="KW-0472">Membrane</keyword>
<evidence type="ECO:0000313" key="8">
    <source>
        <dbReference type="RefSeq" id="XP_018517771.2"/>
    </source>
</evidence>
<dbReference type="InterPro" id="IPR036179">
    <property type="entry name" value="Ig-like_dom_sf"/>
</dbReference>
<dbReference type="InterPro" id="IPR053896">
    <property type="entry name" value="BTN3A2-like_Ig-C"/>
</dbReference>
<feature type="domain" description="Ig-like" evidence="6">
    <location>
        <begin position="153"/>
        <end position="244"/>
    </location>
</feature>
<dbReference type="PANTHER" id="PTHR24100">
    <property type="entry name" value="BUTYROPHILIN"/>
    <property type="match status" value="1"/>
</dbReference>
<dbReference type="InterPro" id="IPR003599">
    <property type="entry name" value="Ig_sub"/>
</dbReference>
<dbReference type="SMART" id="SM00406">
    <property type="entry name" value="IGv"/>
    <property type="match status" value="2"/>
</dbReference>
<dbReference type="GO" id="GO:0001817">
    <property type="term" value="P:regulation of cytokine production"/>
    <property type="evidence" value="ECO:0007669"/>
    <property type="project" value="TreeGrafter"/>
</dbReference>
<proteinExistence type="predicted"/>
<keyword evidence="3" id="KW-0393">Immunoglobulin domain</keyword>
<keyword evidence="4" id="KW-1133">Transmembrane helix</keyword>
<sequence>MLKCCFSKTNMELLPLVCLCLLTWSGTTFADGNDPGVIRVVVFEDDDAVLPCSFGSVNIEHQVFDWKKDGQDVFMYNSGRTYGDGMSGQHEQFKGRVEHFPDLLKSGNASIVIRRTEVTDSGSYTCDSVQNRVSTTRSRIELIVDPVLIEGRPLILAAAPEPYVTILDQTNDRALLQCEVRGVFLKPEVEWQDSSGNILPAEEPQVSERGGRYSLQTTVTKTDRYRCVVTQEEINHQVHSETFVFMNGAAPKPRIKTINETKDWVLLQCEVQGAFPKPEVQWQDSSGNILPAEEPQVSERGGRYDITLQTTVTETDTYRCVATQEEINHQTFDEALVRVYVSECKTGWIVRTSLGILLIVVCVLTVLKANGCFNCNKDPPTKTRVPTEDSSHSEQQLDQAKTMFWTAAPLLVFICLLVFTGTTYGHEHGPGVVRVVEGENAILPCSLSTKENIVQKLFDWKKDGQKEVFLYDAGIHYNNGRPGQDEQFKGRVSHFQEQLKYGNASIIIRDIKIEDRGNYTCAFPRLKPEVKIFSNLLLWLMLNY</sequence>
<dbReference type="GO" id="GO:0050852">
    <property type="term" value="P:T cell receptor signaling pathway"/>
    <property type="evidence" value="ECO:0007669"/>
    <property type="project" value="TreeGrafter"/>
</dbReference>
<dbReference type="SMART" id="SM00409">
    <property type="entry name" value="IG"/>
    <property type="match status" value="4"/>
</dbReference>
<keyword evidence="4" id="KW-0812">Transmembrane</keyword>
<feature type="transmembrane region" description="Helical" evidence="4">
    <location>
        <begin position="348"/>
        <end position="367"/>
    </location>
</feature>
<protein>
    <submittedName>
        <fullName evidence="8">Uncharacterized protein LOC108873903</fullName>
    </submittedName>
</protein>
<evidence type="ECO:0000256" key="4">
    <source>
        <dbReference type="SAM" id="Phobius"/>
    </source>
</evidence>
<evidence type="ECO:0000259" key="6">
    <source>
        <dbReference type="PROSITE" id="PS50835"/>
    </source>
</evidence>
<name>A0AAJ7PCP9_LATCA</name>
<dbReference type="GeneID" id="108873903"/>
<feature type="transmembrane region" description="Helical" evidence="4">
    <location>
        <begin position="403"/>
        <end position="424"/>
    </location>
</feature>
<feature type="chain" id="PRO_5042598019" evidence="5">
    <location>
        <begin position="31"/>
        <end position="544"/>
    </location>
</feature>
<accession>A0AAJ7PCP9</accession>
<evidence type="ECO:0000256" key="1">
    <source>
        <dbReference type="ARBA" id="ARBA00004370"/>
    </source>
</evidence>
<evidence type="ECO:0000313" key="7">
    <source>
        <dbReference type="Proteomes" id="UP000694890"/>
    </source>
</evidence>
<dbReference type="GO" id="GO:0005102">
    <property type="term" value="F:signaling receptor binding"/>
    <property type="evidence" value="ECO:0007669"/>
    <property type="project" value="TreeGrafter"/>
</dbReference>